<comment type="similarity">
    <text evidence="2 10">Belongs to the ketopantoate reductase family.</text>
</comment>
<evidence type="ECO:0000259" key="11">
    <source>
        <dbReference type="Pfam" id="PF02558"/>
    </source>
</evidence>
<dbReference type="AlphaFoldDB" id="A0A3N1KVE0"/>
<accession>A0A3N1KVE0</accession>
<dbReference type="InterPro" id="IPR036291">
    <property type="entry name" value="NAD(P)-bd_dom_sf"/>
</dbReference>
<evidence type="ECO:0000256" key="6">
    <source>
        <dbReference type="ARBA" id="ARBA00022857"/>
    </source>
</evidence>
<dbReference type="GO" id="GO:0015940">
    <property type="term" value="P:pantothenate biosynthetic process"/>
    <property type="evidence" value="ECO:0007669"/>
    <property type="project" value="UniProtKB-UniPathway"/>
</dbReference>
<dbReference type="GO" id="GO:0050661">
    <property type="term" value="F:NADP binding"/>
    <property type="evidence" value="ECO:0007669"/>
    <property type="project" value="TreeGrafter"/>
</dbReference>
<comment type="caution">
    <text evidence="13">The sequence shown here is derived from an EMBL/GenBank/DDBJ whole genome shotgun (WGS) entry which is preliminary data.</text>
</comment>
<protein>
    <recommendedName>
        <fullName evidence="4 10">2-dehydropantoate 2-reductase</fullName>
        <ecNumber evidence="3 10">1.1.1.169</ecNumber>
    </recommendedName>
    <alternativeName>
        <fullName evidence="8 10">Ketopantoate reductase</fullName>
    </alternativeName>
</protein>
<evidence type="ECO:0000313" key="14">
    <source>
        <dbReference type="Proteomes" id="UP000278222"/>
    </source>
</evidence>
<dbReference type="Pfam" id="PF08546">
    <property type="entry name" value="ApbA_C"/>
    <property type="match status" value="1"/>
</dbReference>
<dbReference type="InterPro" id="IPR013328">
    <property type="entry name" value="6PGD_dom2"/>
</dbReference>
<keyword evidence="7 10" id="KW-0560">Oxidoreductase</keyword>
<dbReference type="GO" id="GO:0008677">
    <property type="term" value="F:2-dehydropantoate 2-reductase activity"/>
    <property type="evidence" value="ECO:0007669"/>
    <property type="project" value="UniProtKB-EC"/>
</dbReference>
<keyword evidence="5 10" id="KW-0566">Pantothenate biosynthesis</keyword>
<evidence type="ECO:0000256" key="1">
    <source>
        <dbReference type="ARBA" id="ARBA00004994"/>
    </source>
</evidence>
<dbReference type="FunFam" id="1.10.1040.10:FF:000017">
    <property type="entry name" value="2-dehydropantoate 2-reductase"/>
    <property type="match status" value="1"/>
</dbReference>
<dbReference type="Proteomes" id="UP000278222">
    <property type="component" value="Unassembled WGS sequence"/>
</dbReference>
<gene>
    <name evidence="13" type="ORF">EDC65_3905</name>
</gene>
<dbReference type="PANTHER" id="PTHR43765:SF2">
    <property type="entry name" value="2-DEHYDROPANTOATE 2-REDUCTASE"/>
    <property type="match status" value="1"/>
</dbReference>
<evidence type="ECO:0000256" key="9">
    <source>
        <dbReference type="ARBA" id="ARBA00048793"/>
    </source>
</evidence>
<keyword evidence="6 10" id="KW-0521">NADP</keyword>
<dbReference type="SUPFAM" id="SSF51735">
    <property type="entry name" value="NAD(P)-binding Rossmann-fold domains"/>
    <property type="match status" value="1"/>
</dbReference>
<proteinExistence type="inferred from homology"/>
<evidence type="ECO:0000256" key="2">
    <source>
        <dbReference type="ARBA" id="ARBA00007870"/>
    </source>
</evidence>
<dbReference type="EC" id="1.1.1.169" evidence="3 10"/>
<dbReference type="EMBL" id="RJKX01000015">
    <property type="protein sequence ID" value="ROP84551.1"/>
    <property type="molecule type" value="Genomic_DNA"/>
</dbReference>
<evidence type="ECO:0000313" key="13">
    <source>
        <dbReference type="EMBL" id="ROP84551.1"/>
    </source>
</evidence>
<dbReference type="Gene3D" id="1.10.1040.10">
    <property type="entry name" value="N-(1-d-carboxylethyl)-l-norvaline Dehydrogenase, domain 2"/>
    <property type="match status" value="1"/>
</dbReference>
<evidence type="ECO:0000256" key="8">
    <source>
        <dbReference type="ARBA" id="ARBA00032024"/>
    </source>
</evidence>
<dbReference type="InterPro" id="IPR050838">
    <property type="entry name" value="Ketopantoate_reductase"/>
</dbReference>
<evidence type="ECO:0000256" key="3">
    <source>
        <dbReference type="ARBA" id="ARBA00013014"/>
    </source>
</evidence>
<comment type="catalytic activity">
    <reaction evidence="9 10">
        <text>(R)-pantoate + NADP(+) = 2-dehydropantoate + NADPH + H(+)</text>
        <dbReference type="Rhea" id="RHEA:16233"/>
        <dbReference type="ChEBI" id="CHEBI:11561"/>
        <dbReference type="ChEBI" id="CHEBI:15378"/>
        <dbReference type="ChEBI" id="CHEBI:15980"/>
        <dbReference type="ChEBI" id="CHEBI:57783"/>
        <dbReference type="ChEBI" id="CHEBI:58349"/>
        <dbReference type="EC" id="1.1.1.169"/>
    </reaction>
</comment>
<dbReference type="SUPFAM" id="SSF48179">
    <property type="entry name" value="6-phosphogluconate dehydrogenase C-terminal domain-like"/>
    <property type="match status" value="1"/>
</dbReference>
<dbReference type="GO" id="GO:0005737">
    <property type="term" value="C:cytoplasm"/>
    <property type="evidence" value="ECO:0007669"/>
    <property type="project" value="TreeGrafter"/>
</dbReference>
<dbReference type="Pfam" id="PF02558">
    <property type="entry name" value="ApbA"/>
    <property type="match status" value="1"/>
</dbReference>
<dbReference type="RefSeq" id="WP_123692562.1">
    <property type="nucleotide sequence ID" value="NZ_AP019700.1"/>
</dbReference>
<organism evidence="13 14">
    <name type="scientific">Stella humosa</name>
    <dbReference type="NCBI Taxonomy" id="94"/>
    <lineage>
        <taxon>Bacteria</taxon>
        <taxon>Pseudomonadati</taxon>
        <taxon>Pseudomonadota</taxon>
        <taxon>Alphaproteobacteria</taxon>
        <taxon>Rhodospirillales</taxon>
        <taxon>Stellaceae</taxon>
        <taxon>Stella</taxon>
    </lineage>
</organism>
<evidence type="ECO:0000256" key="10">
    <source>
        <dbReference type="RuleBase" id="RU362068"/>
    </source>
</evidence>
<evidence type="ECO:0000259" key="12">
    <source>
        <dbReference type="Pfam" id="PF08546"/>
    </source>
</evidence>
<dbReference type="InterPro" id="IPR008927">
    <property type="entry name" value="6-PGluconate_DH-like_C_sf"/>
</dbReference>
<feature type="domain" description="Ketopantoate reductase C-terminal" evidence="12">
    <location>
        <begin position="172"/>
        <end position="292"/>
    </location>
</feature>
<name>A0A3N1KVE0_9PROT</name>
<dbReference type="PANTHER" id="PTHR43765">
    <property type="entry name" value="2-DEHYDROPANTOATE 2-REDUCTASE-RELATED"/>
    <property type="match status" value="1"/>
</dbReference>
<sequence>MQVAIMGAGAVGCYYGAMLARAGHAVTLIGRQALVDQVAAGGLRLEMADFDDRVALGASTEPSALADAEVVLFCVKSSDTEAAGEAIRPHLRPDATIFSFQNGVDNATRLSGVLGRPAVPAVVYVAAGIPAPGHVKHHGRGDIVVGTGDRVEAIAAGFRAAGIPTTVSDAVETVLWGKLVTNCAHNALSAVAQVSYGHMVAVPGVTDVMADAVDECLAVARGLGIGLDDGVKAMVLGVAASMPGQYSSTAQDMARGKPTEIDHLNGYVVRKGQALGIPTPVNRALWAMVKLQESRRPA</sequence>
<keyword evidence="14" id="KW-1185">Reference proteome</keyword>
<feature type="domain" description="Ketopantoate reductase N-terminal" evidence="11">
    <location>
        <begin position="3"/>
        <end position="148"/>
    </location>
</feature>
<evidence type="ECO:0000256" key="7">
    <source>
        <dbReference type="ARBA" id="ARBA00023002"/>
    </source>
</evidence>
<dbReference type="NCBIfam" id="TIGR00745">
    <property type="entry name" value="apbA_panE"/>
    <property type="match status" value="1"/>
</dbReference>
<dbReference type="InterPro" id="IPR013332">
    <property type="entry name" value="KPR_N"/>
</dbReference>
<evidence type="ECO:0000256" key="4">
    <source>
        <dbReference type="ARBA" id="ARBA00019465"/>
    </source>
</evidence>
<dbReference type="Gene3D" id="3.40.50.720">
    <property type="entry name" value="NAD(P)-binding Rossmann-like Domain"/>
    <property type="match status" value="1"/>
</dbReference>
<dbReference type="OrthoDB" id="247668at2"/>
<comment type="function">
    <text evidence="10">Catalyzes the NADPH-dependent reduction of ketopantoate into pantoic acid.</text>
</comment>
<dbReference type="UniPathway" id="UPA00028">
    <property type="reaction ID" value="UER00004"/>
</dbReference>
<dbReference type="InterPro" id="IPR003710">
    <property type="entry name" value="ApbA"/>
</dbReference>
<evidence type="ECO:0000256" key="5">
    <source>
        <dbReference type="ARBA" id="ARBA00022655"/>
    </source>
</evidence>
<dbReference type="InterPro" id="IPR013752">
    <property type="entry name" value="KPA_reductase"/>
</dbReference>
<comment type="pathway">
    <text evidence="1 10">Cofactor biosynthesis; (R)-pantothenate biosynthesis; (R)-pantoate from 3-methyl-2-oxobutanoate: step 2/2.</text>
</comment>
<reference evidence="13 14" key="1">
    <citation type="submission" date="2018-11" db="EMBL/GenBank/DDBJ databases">
        <title>Genomic Encyclopedia of Type Strains, Phase IV (KMG-IV): sequencing the most valuable type-strain genomes for metagenomic binning, comparative biology and taxonomic classification.</title>
        <authorList>
            <person name="Goeker M."/>
        </authorList>
    </citation>
    <scope>NUCLEOTIDE SEQUENCE [LARGE SCALE GENOMIC DNA]</scope>
    <source>
        <strain evidence="13 14">DSM 5900</strain>
    </source>
</reference>